<dbReference type="Proteomes" id="UP000250434">
    <property type="component" value="Chromosome"/>
</dbReference>
<accession>A0A344L6C5</accession>
<name>A0A344L6C5_9PSEU</name>
<dbReference type="OrthoDB" id="9812156at2"/>
<gene>
    <name evidence="1" type="ORF">A4R43_14510</name>
</gene>
<dbReference type="Gene3D" id="3.30.70.2330">
    <property type="match status" value="1"/>
</dbReference>
<dbReference type="AlphaFoldDB" id="A0A344L6C5"/>
<evidence type="ECO:0008006" key="3">
    <source>
        <dbReference type="Google" id="ProtNLM"/>
    </source>
</evidence>
<evidence type="ECO:0000313" key="1">
    <source>
        <dbReference type="EMBL" id="AXB43599.1"/>
    </source>
</evidence>
<dbReference type="RefSeq" id="WP_113692840.1">
    <property type="nucleotide sequence ID" value="NZ_CP015163.1"/>
</dbReference>
<proteinExistence type="predicted"/>
<keyword evidence="2" id="KW-1185">Reference proteome</keyword>
<dbReference type="GO" id="GO:0003676">
    <property type="term" value="F:nucleic acid binding"/>
    <property type="evidence" value="ECO:0007669"/>
    <property type="project" value="InterPro"/>
</dbReference>
<reference evidence="1 2" key="1">
    <citation type="submission" date="2016-04" db="EMBL/GenBank/DDBJ databases">
        <title>Complete genome sequence and analysis of deep-sea sediment isolate, Amycolatopsis sp. WP1.</title>
        <authorList>
            <person name="Wang H."/>
            <person name="Chen S."/>
            <person name="Wu Q."/>
        </authorList>
    </citation>
    <scope>NUCLEOTIDE SEQUENCE [LARGE SCALE GENOMIC DNA]</scope>
    <source>
        <strain evidence="1 2">WP1</strain>
    </source>
</reference>
<sequence>MVGESQYQHALRNAAAGLATTGDFASHIPVTAALVPEPGNKWDPNAVRVDVVDGDRTAPVGYLPAELAKEYQPTLLELRADGCLGTCPARIAGGGAKFYGIYLHLASPRELRFTLGGEDPLVAQRSKRAVLLRDDWSCTVTNEEDHQDVLARHAPAPGREFRNVVASLDFCEITSGKHRGQNAIEVRLDGQRVGQLTRAMTLRYGNAVREFHQQGLLVTCQAFTTSGPKGVQVELRLPPARP</sequence>
<dbReference type="KEGG" id="aab:A4R43_14510"/>
<organism evidence="1 2">
    <name type="scientific">Amycolatopsis albispora</name>
    <dbReference type="NCBI Taxonomy" id="1804986"/>
    <lineage>
        <taxon>Bacteria</taxon>
        <taxon>Bacillati</taxon>
        <taxon>Actinomycetota</taxon>
        <taxon>Actinomycetes</taxon>
        <taxon>Pseudonocardiales</taxon>
        <taxon>Pseudonocardiaceae</taxon>
        <taxon>Amycolatopsis</taxon>
    </lineage>
</organism>
<protein>
    <recommendedName>
        <fullName evidence="3">HIRAN domain-containing protein</fullName>
    </recommendedName>
</protein>
<dbReference type="GO" id="GO:0016818">
    <property type="term" value="F:hydrolase activity, acting on acid anhydrides, in phosphorus-containing anhydrides"/>
    <property type="evidence" value="ECO:0007669"/>
    <property type="project" value="InterPro"/>
</dbReference>
<dbReference type="EMBL" id="CP015163">
    <property type="protein sequence ID" value="AXB43599.1"/>
    <property type="molecule type" value="Genomic_DNA"/>
</dbReference>
<evidence type="ECO:0000313" key="2">
    <source>
        <dbReference type="Proteomes" id="UP000250434"/>
    </source>
</evidence>
<dbReference type="GO" id="GO:0008270">
    <property type="term" value="F:zinc ion binding"/>
    <property type="evidence" value="ECO:0007669"/>
    <property type="project" value="InterPro"/>
</dbReference>